<reference evidence="1" key="1">
    <citation type="submission" date="2020-08" db="EMBL/GenBank/DDBJ databases">
        <title>Genome public.</title>
        <authorList>
            <person name="Liu C."/>
            <person name="Sun Q."/>
        </authorList>
    </citation>
    <scope>NUCLEOTIDE SEQUENCE</scope>
    <source>
        <strain evidence="1">NSJ-12</strain>
    </source>
</reference>
<comment type="caution">
    <text evidence="1">The sequence shown here is derived from an EMBL/GenBank/DDBJ whole genome shotgun (WGS) entry which is preliminary data.</text>
</comment>
<dbReference type="InterPro" id="IPR038666">
    <property type="entry name" value="SSP1_head-tail_sf"/>
</dbReference>
<dbReference type="Pfam" id="PF05521">
    <property type="entry name" value="Phage_HCP"/>
    <property type="match status" value="1"/>
</dbReference>
<evidence type="ECO:0000313" key="1">
    <source>
        <dbReference type="EMBL" id="MBC8579139.1"/>
    </source>
</evidence>
<organism evidence="1 2">
    <name type="scientific">Zhenhengia yiwuensis</name>
    <dbReference type="NCBI Taxonomy" id="2763666"/>
    <lineage>
        <taxon>Bacteria</taxon>
        <taxon>Bacillati</taxon>
        <taxon>Bacillota</taxon>
        <taxon>Clostridia</taxon>
        <taxon>Lachnospirales</taxon>
        <taxon>Lachnospiraceae</taxon>
        <taxon>Zhenhengia</taxon>
    </lineage>
</organism>
<proteinExistence type="predicted"/>
<dbReference type="NCBIfam" id="TIGR01563">
    <property type="entry name" value="gp16_SPP1"/>
    <property type="match status" value="1"/>
</dbReference>
<protein>
    <submittedName>
        <fullName evidence="1">Phage head closure protein</fullName>
    </submittedName>
</protein>
<gene>
    <name evidence="1" type="ORF">H8718_06260</name>
</gene>
<dbReference type="RefSeq" id="WP_249332294.1">
    <property type="nucleotide sequence ID" value="NZ_JACRSY010000008.1"/>
</dbReference>
<keyword evidence="2" id="KW-1185">Reference proteome</keyword>
<dbReference type="EMBL" id="JACRSY010000008">
    <property type="protein sequence ID" value="MBC8579139.1"/>
    <property type="molecule type" value="Genomic_DNA"/>
</dbReference>
<dbReference type="AlphaFoldDB" id="A0A926EF35"/>
<evidence type="ECO:0000313" key="2">
    <source>
        <dbReference type="Proteomes" id="UP000655830"/>
    </source>
</evidence>
<accession>A0A926EF35</accession>
<dbReference type="InterPro" id="IPR008767">
    <property type="entry name" value="Phage_SPP1_head-tail_adaptor"/>
</dbReference>
<dbReference type="Proteomes" id="UP000655830">
    <property type="component" value="Unassembled WGS sequence"/>
</dbReference>
<name>A0A926EF35_9FIRM</name>
<dbReference type="Gene3D" id="2.40.10.270">
    <property type="entry name" value="Bacteriophage SPP1 head-tail adaptor protein"/>
    <property type="match status" value="1"/>
</dbReference>
<sequence>MHFDVGKLNKRISFLTYGERVNEIGQTVKGELVHRTVWASVRKLRGYELSVAERLNPESVYHITTRYFNDIFEDMKIVYNNKKLHITNIVDVDEGHFALEITATDKGE</sequence>